<accession>A0A411HEM8</accession>
<dbReference type="InterPro" id="IPR037143">
    <property type="entry name" value="4-PPantetheinyl_Trfase_dom_sf"/>
</dbReference>
<reference evidence="4 5" key="1">
    <citation type="submission" date="2019-01" db="EMBL/GenBank/DDBJ databases">
        <title>Pseudolysobacter antarctica gen. nov., sp. nov., isolated from Fildes Peninsula, Antarctica.</title>
        <authorList>
            <person name="Wei Z."/>
            <person name="Peng F."/>
        </authorList>
    </citation>
    <scope>NUCLEOTIDE SEQUENCE [LARGE SCALE GENOMIC DNA]</scope>
    <source>
        <strain evidence="4 5">AQ6-296</strain>
    </source>
</reference>
<name>A0A411HEM8_9GAMM</name>
<feature type="domain" description="4'-phosphopantetheinyl transferase" evidence="3">
    <location>
        <begin position="100"/>
        <end position="196"/>
    </location>
</feature>
<evidence type="ECO:0000256" key="1">
    <source>
        <dbReference type="ARBA" id="ARBA00010990"/>
    </source>
</evidence>
<organism evidence="4 5">
    <name type="scientific">Pseudolysobacter antarcticus</name>
    <dbReference type="NCBI Taxonomy" id="2511995"/>
    <lineage>
        <taxon>Bacteria</taxon>
        <taxon>Pseudomonadati</taxon>
        <taxon>Pseudomonadota</taxon>
        <taxon>Gammaproteobacteria</taxon>
        <taxon>Lysobacterales</taxon>
        <taxon>Rhodanobacteraceae</taxon>
        <taxon>Pseudolysobacter</taxon>
    </lineage>
</organism>
<sequence length="241" mass="25981">MLVLDSTAFRIVERAPAIDGQTIHVWVGDHVPKASPRSDDPNATARVLLAPVLIHYPHLADVALDRTAHGKPFFDPAHDMDFNLSHSGDHALVALAQGQSIGVDLEHSGRRRSVLALAQRFFCASEFAALAALPEAQQQWAFLRLWTCKEAVLKALGRGIAFGLHRLEFALDPLGTPTHLHAITDDGGDVTDWHVVALQPAPGYVGALAWHGADRQVLGFRTSASGGNHAPVCDAEPLRCV</sequence>
<dbReference type="GO" id="GO:0000287">
    <property type="term" value="F:magnesium ion binding"/>
    <property type="evidence" value="ECO:0007669"/>
    <property type="project" value="InterPro"/>
</dbReference>
<proteinExistence type="inferred from homology"/>
<dbReference type="SUPFAM" id="SSF56214">
    <property type="entry name" value="4'-phosphopantetheinyl transferase"/>
    <property type="match status" value="2"/>
</dbReference>
<dbReference type="InterPro" id="IPR050559">
    <property type="entry name" value="P-Pant_transferase_sf"/>
</dbReference>
<dbReference type="PANTHER" id="PTHR12215:SF10">
    <property type="entry name" value="L-AMINOADIPATE-SEMIALDEHYDE DEHYDROGENASE-PHOSPHOPANTETHEINYL TRANSFERASE"/>
    <property type="match status" value="1"/>
</dbReference>
<dbReference type="GO" id="GO:0005829">
    <property type="term" value="C:cytosol"/>
    <property type="evidence" value="ECO:0007669"/>
    <property type="project" value="TreeGrafter"/>
</dbReference>
<evidence type="ECO:0000256" key="2">
    <source>
        <dbReference type="ARBA" id="ARBA00022679"/>
    </source>
</evidence>
<dbReference type="GO" id="GO:0008897">
    <property type="term" value="F:holo-[acyl-carrier-protein] synthase activity"/>
    <property type="evidence" value="ECO:0007669"/>
    <property type="project" value="InterPro"/>
</dbReference>
<dbReference type="PANTHER" id="PTHR12215">
    <property type="entry name" value="PHOSPHOPANTETHEINE TRANSFERASE"/>
    <property type="match status" value="1"/>
</dbReference>
<keyword evidence="2 4" id="KW-0808">Transferase</keyword>
<dbReference type="Gene3D" id="3.90.470.20">
    <property type="entry name" value="4'-phosphopantetheinyl transferase domain"/>
    <property type="match status" value="1"/>
</dbReference>
<dbReference type="InterPro" id="IPR008278">
    <property type="entry name" value="4-PPantetheinyl_Trfase_dom"/>
</dbReference>
<evidence type="ECO:0000259" key="3">
    <source>
        <dbReference type="Pfam" id="PF01648"/>
    </source>
</evidence>
<keyword evidence="5" id="KW-1185">Reference proteome</keyword>
<comment type="similarity">
    <text evidence="1">Belongs to the P-Pant transferase superfamily. Gsp/Sfp/HetI/AcpT family.</text>
</comment>
<gene>
    <name evidence="4" type="ORF">ELE36_00180</name>
</gene>
<dbReference type="EMBL" id="CP035704">
    <property type="protein sequence ID" value="QBB68919.1"/>
    <property type="molecule type" value="Genomic_DNA"/>
</dbReference>
<dbReference type="OrthoDB" id="9808281at2"/>
<dbReference type="KEGG" id="xbc:ELE36_00180"/>
<dbReference type="AlphaFoldDB" id="A0A411HEM8"/>
<dbReference type="GO" id="GO:0019878">
    <property type="term" value="P:lysine biosynthetic process via aminoadipic acid"/>
    <property type="evidence" value="ECO:0007669"/>
    <property type="project" value="TreeGrafter"/>
</dbReference>
<evidence type="ECO:0000313" key="5">
    <source>
        <dbReference type="Proteomes" id="UP000291562"/>
    </source>
</evidence>
<dbReference type="Proteomes" id="UP000291562">
    <property type="component" value="Chromosome"/>
</dbReference>
<dbReference type="Pfam" id="PF01648">
    <property type="entry name" value="ACPS"/>
    <property type="match status" value="1"/>
</dbReference>
<evidence type="ECO:0000313" key="4">
    <source>
        <dbReference type="EMBL" id="QBB68919.1"/>
    </source>
</evidence>
<dbReference type="RefSeq" id="WP_129831170.1">
    <property type="nucleotide sequence ID" value="NZ_CP035704.1"/>
</dbReference>
<protein>
    <submittedName>
        <fullName evidence="4">4'-phosphopantetheinyl transferase superfamily protein</fullName>
    </submittedName>
</protein>